<dbReference type="InterPro" id="IPR052373">
    <property type="entry name" value="Gamma-glu_amide_hydrolase"/>
</dbReference>
<dbReference type="CDD" id="cd01908">
    <property type="entry name" value="YafJ"/>
    <property type="match status" value="1"/>
</dbReference>
<dbReference type="GO" id="GO:0005737">
    <property type="term" value="C:cytoplasm"/>
    <property type="evidence" value="ECO:0007669"/>
    <property type="project" value="TreeGrafter"/>
</dbReference>
<feature type="domain" description="Glutamine amidotransferase type-2" evidence="3">
    <location>
        <begin position="2"/>
        <end position="319"/>
    </location>
</feature>
<evidence type="ECO:0000259" key="3">
    <source>
        <dbReference type="PROSITE" id="PS51278"/>
    </source>
</evidence>
<dbReference type="Pfam" id="PF13230">
    <property type="entry name" value="GATase_4"/>
    <property type="match status" value="1"/>
</dbReference>
<dbReference type="PANTHER" id="PTHR43187">
    <property type="entry name" value="GLUTAMINE AMIDOTRANSFERASE DUG3-RELATED"/>
    <property type="match status" value="1"/>
</dbReference>
<keyword evidence="5" id="KW-1185">Reference proteome</keyword>
<sequence length="509" mass="55140">MCRFLVYKGSDEILLSKLILDPTHSILKQSFDSRLRLVSSNTGALADTRRGQNNADGFGIGFYTDRKLGAHPCLFTSTTPAWNCANLHRLASKTASHLIFAHVRATTEGSLSEDNCHPFCHGSLMFMHNGGLGGWKQIKRRLGERLADKWYLSVGGGTDSEWAFALFLDTLERMGHDPSSLSDQGFGPTVLRKAMLKTIALINELIDSIPESVIHAENVDTRSLLNFAVTDGHSVICTRYVGSSSDEAASLYYSSGTLWETRAPEPGNRDYQMERSDKGADVVLVASEPLTFERENWINVPTNSILTVHNQTVMVHPILDQYYGRNPNRQRSTAFVRTKGLAANENASSLAGTALPVAENGSILNNNRSRLLQNGSAAALAHKKILGPTIPFSVSAPRSRPPAAESSHSASSTVPRARTPLAYSEAAATPQLGSSDVRSPSQPALPPQQQLATPSQGNIKKKRASLTAVDPPAYSSLQDTGSPLTPSPSRTEFGNPAKLAQYFPELTLS</sequence>
<dbReference type="InterPro" id="IPR017932">
    <property type="entry name" value="GATase_2_dom"/>
</dbReference>
<dbReference type="PANTHER" id="PTHR43187:SF1">
    <property type="entry name" value="GLUTAMINE AMIDOTRANSFERASE DUG3-RELATED"/>
    <property type="match status" value="1"/>
</dbReference>
<dbReference type="GO" id="GO:0061672">
    <property type="term" value="C:glutathione hydrolase complex"/>
    <property type="evidence" value="ECO:0007669"/>
    <property type="project" value="TreeGrafter"/>
</dbReference>
<dbReference type="Proteomes" id="UP001172101">
    <property type="component" value="Unassembled WGS sequence"/>
</dbReference>
<accession>A0AA40B5K1</accession>
<keyword evidence="1" id="KW-0315">Glutamine amidotransferase</keyword>
<evidence type="ECO:0000313" key="5">
    <source>
        <dbReference type="Proteomes" id="UP001172101"/>
    </source>
</evidence>
<dbReference type="GO" id="GO:0008242">
    <property type="term" value="F:omega peptidase activity"/>
    <property type="evidence" value="ECO:0007669"/>
    <property type="project" value="TreeGrafter"/>
</dbReference>
<name>A0AA40B5K1_9PEZI</name>
<dbReference type="FunFam" id="3.60.20.10:FF:000045">
    <property type="entry name" value="Glutamine amidotransferase DUG3"/>
    <property type="match status" value="1"/>
</dbReference>
<dbReference type="Gene3D" id="3.60.20.10">
    <property type="entry name" value="Glutamine Phosphoribosylpyrophosphate, subunit 1, domain 1"/>
    <property type="match status" value="1"/>
</dbReference>
<gene>
    <name evidence="4" type="ORF">B0T26DRAFT_672633</name>
</gene>
<evidence type="ECO:0000256" key="2">
    <source>
        <dbReference type="SAM" id="MobiDB-lite"/>
    </source>
</evidence>
<protein>
    <submittedName>
        <fullName evidence="4">Nucleophile aminohydrolase</fullName>
    </submittedName>
</protein>
<dbReference type="InterPro" id="IPR026869">
    <property type="entry name" value="EgtC-like"/>
</dbReference>
<feature type="compositionally biased region" description="Low complexity" evidence="2">
    <location>
        <begin position="439"/>
        <end position="456"/>
    </location>
</feature>
<dbReference type="GeneID" id="85322752"/>
<organism evidence="4 5">
    <name type="scientific">Lasiosphaeria miniovina</name>
    <dbReference type="NCBI Taxonomy" id="1954250"/>
    <lineage>
        <taxon>Eukaryota</taxon>
        <taxon>Fungi</taxon>
        <taxon>Dikarya</taxon>
        <taxon>Ascomycota</taxon>
        <taxon>Pezizomycotina</taxon>
        <taxon>Sordariomycetes</taxon>
        <taxon>Sordariomycetidae</taxon>
        <taxon>Sordariales</taxon>
        <taxon>Lasiosphaeriaceae</taxon>
        <taxon>Lasiosphaeria</taxon>
    </lineage>
</organism>
<feature type="region of interest" description="Disordered" evidence="2">
    <location>
        <begin position="392"/>
        <end position="498"/>
    </location>
</feature>
<proteinExistence type="predicted"/>
<dbReference type="PROSITE" id="PS51278">
    <property type="entry name" value="GATASE_TYPE_2"/>
    <property type="match status" value="1"/>
</dbReference>
<dbReference type="GO" id="GO:0006751">
    <property type="term" value="P:glutathione catabolic process"/>
    <property type="evidence" value="ECO:0007669"/>
    <property type="project" value="TreeGrafter"/>
</dbReference>
<dbReference type="InterPro" id="IPR029055">
    <property type="entry name" value="Ntn_hydrolases_N"/>
</dbReference>
<dbReference type="SUPFAM" id="SSF56235">
    <property type="entry name" value="N-terminal nucleophile aminohydrolases (Ntn hydrolases)"/>
    <property type="match status" value="1"/>
</dbReference>
<feature type="compositionally biased region" description="Polar residues" evidence="2">
    <location>
        <begin position="475"/>
        <end position="492"/>
    </location>
</feature>
<evidence type="ECO:0000256" key="1">
    <source>
        <dbReference type="ARBA" id="ARBA00022962"/>
    </source>
</evidence>
<dbReference type="RefSeq" id="XP_060300893.1">
    <property type="nucleotide sequence ID" value="XM_060439482.1"/>
</dbReference>
<reference evidence="4" key="1">
    <citation type="submission" date="2023-06" db="EMBL/GenBank/DDBJ databases">
        <title>Genome-scale phylogeny and comparative genomics of the fungal order Sordariales.</title>
        <authorList>
            <consortium name="Lawrence Berkeley National Laboratory"/>
            <person name="Hensen N."/>
            <person name="Bonometti L."/>
            <person name="Westerberg I."/>
            <person name="Brannstrom I.O."/>
            <person name="Guillou S."/>
            <person name="Cros-Aarteil S."/>
            <person name="Calhoun S."/>
            <person name="Haridas S."/>
            <person name="Kuo A."/>
            <person name="Mondo S."/>
            <person name="Pangilinan J."/>
            <person name="Riley R."/>
            <person name="LaButti K."/>
            <person name="Andreopoulos B."/>
            <person name="Lipzen A."/>
            <person name="Chen C."/>
            <person name="Yanf M."/>
            <person name="Daum C."/>
            <person name="Ng V."/>
            <person name="Clum A."/>
            <person name="Steindorff A."/>
            <person name="Ohm R."/>
            <person name="Martin F."/>
            <person name="Silar P."/>
            <person name="Natvig D."/>
            <person name="Lalanne C."/>
            <person name="Gautier V."/>
            <person name="Ament-velasquez S.L."/>
            <person name="Kruys A."/>
            <person name="Hutchinson M.I."/>
            <person name="Powell A.J."/>
            <person name="Barry K."/>
            <person name="Miller A.N."/>
            <person name="Grigoriev I.V."/>
            <person name="Debuchy R."/>
            <person name="Gladieux P."/>
            <person name="Thoren M.H."/>
            <person name="Johannesson H."/>
        </authorList>
    </citation>
    <scope>NUCLEOTIDE SEQUENCE</scope>
    <source>
        <strain evidence="4">SMH2392-1A</strain>
    </source>
</reference>
<dbReference type="AlphaFoldDB" id="A0AA40B5K1"/>
<comment type="caution">
    <text evidence="4">The sequence shown here is derived from an EMBL/GenBank/DDBJ whole genome shotgun (WGS) entry which is preliminary data.</text>
</comment>
<dbReference type="EMBL" id="JAUIRO010000002">
    <property type="protein sequence ID" value="KAK0728038.1"/>
    <property type="molecule type" value="Genomic_DNA"/>
</dbReference>
<evidence type="ECO:0000313" key="4">
    <source>
        <dbReference type="EMBL" id="KAK0728038.1"/>
    </source>
</evidence>
<feature type="compositionally biased region" description="Low complexity" evidence="2">
    <location>
        <begin position="392"/>
        <end position="412"/>
    </location>
</feature>